<organism evidence="2 3">
    <name type="scientific">Flavivirga amylovorans</name>
    <dbReference type="NCBI Taxonomy" id="870486"/>
    <lineage>
        <taxon>Bacteria</taxon>
        <taxon>Pseudomonadati</taxon>
        <taxon>Bacteroidota</taxon>
        <taxon>Flavobacteriia</taxon>
        <taxon>Flavobacteriales</taxon>
        <taxon>Flavobacteriaceae</taxon>
        <taxon>Flavivirga</taxon>
    </lineage>
</organism>
<reference evidence="2" key="1">
    <citation type="submission" date="2023-07" db="EMBL/GenBank/DDBJ databases">
        <title>Two novel species in the genus Flavivirga.</title>
        <authorList>
            <person name="Kwon K."/>
        </authorList>
    </citation>
    <scope>NUCLEOTIDE SEQUENCE</scope>
    <source>
        <strain evidence="2">KACC 14157</strain>
    </source>
</reference>
<accession>A0ABT8X610</accession>
<comment type="caution">
    <text evidence="2">The sequence shown here is derived from an EMBL/GenBank/DDBJ whole genome shotgun (WGS) entry which is preliminary data.</text>
</comment>
<keyword evidence="3" id="KW-1185">Reference proteome</keyword>
<keyword evidence="1" id="KW-0812">Transmembrane</keyword>
<gene>
    <name evidence="2" type="ORF">Q4Q39_18115</name>
</gene>
<proteinExistence type="predicted"/>
<dbReference type="Proteomes" id="UP001176891">
    <property type="component" value="Unassembled WGS sequence"/>
</dbReference>
<name>A0ABT8X610_9FLAO</name>
<evidence type="ECO:0000313" key="3">
    <source>
        <dbReference type="Proteomes" id="UP001176891"/>
    </source>
</evidence>
<feature type="transmembrane region" description="Helical" evidence="1">
    <location>
        <begin position="12"/>
        <end position="28"/>
    </location>
</feature>
<dbReference type="RefSeq" id="WP_303283983.1">
    <property type="nucleotide sequence ID" value="NZ_BAABCZ010000003.1"/>
</dbReference>
<sequence>MEKTETYTLPDSFILPHYAIIATLMVLLDKSELTMPLKNIVK</sequence>
<protein>
    <submittedName>
        <fullName evidence="2">Uncharacterized protein</fullName>
    </submittedName>
</protein>
<evidence type="ECO:0000313" key="2">
    <source>
        <dbReference type="EMBL" id="MDO5989324.1"/>
    </source>
</evidence>
<dbReference type="EMBL" id="JAUOEM010000007">
    <property type="protein sequence ID" value="MDO5989324.1"/>
    <property type="molecule type" value="Genomic_DNA"/>
</dbReference>
<keyword evidence="1" id="KW-0472">Membrane</keyword>
<keyword evidence="1" id="KW-1133">Transmembrane helix</keyword>
<evidence type="ECO:0000256" key="1">
    <source>
        <dbReference type="SAM" id="Phobius"/>
    </source>
</evidence>